<dbReference type="EMBL" id="MGIO01000014">
    <property type="protein sequence ID" value="OGM89878.1"/>
    <property type="molecule type" value="Genomic_DNA"/>
</dbReference>
<accession>A0A1F8DPW5</accession>
<evidence type="ECO:0000313" key="1">
    <source>
        <dbReference type="EMBL" id="OGM89878.1"/>
    </source>
</evidence>
<evidence type="ECO:0000313" key="2">
    <source>
        <dbReference type="Proteomes" id="UP000182002"/>
    </source>
</evidence>
<protein>
    <submittedName>
        <fullName evidence="1">Uncharacterized protein</fullName>
    </submittedName>
</protein>
<dbReference type="Proteomes" id="UP000182002">
    <property type="component" value="Unassembled WGS sequence"/>
</dbReference>
<proteinExistence type="predicted"/>
<dbReference type="AlphaFoldDB" id="A0A1F8DPW5"/>
<reference evidence="1 2" key="1">
    <citation type="journal article" date="2016" name="Nat. Commun.">
        <title>Thousands of microbial genomes shed light on interconnected biogeochemical processes in an aquifer system.</title>
        <authorList>
            <person name="Anantharaman K."/>
            <person name="Brown C.T."/>
            <person name="Hug L.A."/>
            <person name="Sharon I."/>
            <person name="Castelle C.J."/>
            <person name="Probst A.J."/>
            <person name="Thomas B.C."/>
            <person name="Singh A."/>
            <person name="Wilkins M.J."/>
            <person name="Karaoz U."/>
            <person name="Brodie E.L."/>
            <person name="Williams K.H."/>
            <person name="Hubbard S.S."/>
            <person name="Banfield J.F."/>
        </authorList>
    </citation>
    <scope>NUCLEOTIDE SEQUENCE [LARGE SCALE GENOMIC DNA]</scope>
</reference>
<comment type="caution">
    <text evidence="1">The sequence shown here is derived from an EMBL/GenBank/DDBJ whole genome shotgun (WGS) entry which is preliminary data.</text>
</comment>
<name>A0A1F8DPW5_9BACT</name>
<sequence>MARKSEVVKCHIVDGPSNWDLILTLFAPALKDEMELRTRTPRIKFKVYQEDRNDTSVIYIDSIYRLKRCDDEGKKWEFDGFTVIYAGDLQIFGDVDVSEGLFDITGHYSVKTRKGLIEVKPSKLSS</sequence>
<organism evidence="1 2">
    <name type="scientific">Candidatus Wolfebacteria bacterium RBG_13_41_7</name>
    <dbReference type="NCBI Taxonomy" id="1802554"/>
    <lineage>
        <taxon>Bacteria</taxon>
        <taxon>Candidatus Wolfeibacteriota</taxon>
    </lineage>
</organism>
<gene>
    <name evidence="1" type="ORF">A3J77_02165</name>
</gene>